<accession>G9CQN9</accession>
<dbReference type="EMBL" id="JF707047">
    <property type="protein sequence ID" value="AEJ83183.1"/>
    <property type="molecule type" value="Genomic_DNA"/>
</dbReference>
<protein>
    <submittedName>
        <fullName evidence="1">Uncharacterized protein</fullName>
    </submittedName>
</protein>
<evidence type="ECO:0000313" key="1">
    <source>
        <dbReference type="EMBL" id="AEJ83183.1"/>
    </source>
</evidence>
<reference evidence="1" key="1">
    <citation type="journal article" date="2013" name="Phytopathology">
        <title>Analyses of the population structure in a global collection of Phytophthora nicotianae isolates inferred from mitochondrial and nuclear DNA sequences.</title>
        <authorList>
            <person name="Mammella M.A."/>
            <person name="Martin F.N."/>
            <person name="Cacciola S.O."/>
            <person name="Coffey M.D."/>
            <person name="Faedda R."/>
            <person name="Schena L."/>
        </authorList>
    </citation>
    <scope>NUCLEOTIDE SEQUENCE</scope>
    <source>
        <strain evidence="1">P0583</strain>
    </source>
</reference>
<sequence length="41" mass="5013">MIFKIIGITFLILLLFTDIKQIINKIKQFFNKYIYLILHLK</sequence>
<geneLocation type="mitochondrion" evidence="1"/>
<name>G9CQN9_PHYNI</name>
<keyword evidence="1" id="KW-0496">Mitochondrion</keyword>
<dbReference type="AlphaFoldDB" id="G9CQN9"/>
<proteinExistence type="predicted"/>
<organism evidence="1">
    <name type="scientific">Phytophthora nicotianae</name>
    <name type="common">Potato buckeye rot agent</name>
    <name type="synonym">Phytophthora parasitica</name>
    <dbReference type="NCBI Taxonomy" id="4792"/>
    <lineage>
        <taxon>Eukaryota</taxon>
        <taxon>Sar</taxon>
        <taxon>Stramenopiles</taxon>
        <taxon>Oomycota</taxon>
        <taxon>Peronosporomycetes</taxon>
        <taxon>Peronosporales</taxon>
        <taxon>Peronosporaceae</taxon>
        <taxon>Phytophthora</taxon>
    </lineage>
</organism>